<keyword evidence="1" id="KW-0472">Membrane</keyword>
<dbReference type="Proteomes" id="UP001482620">
    <property type="component" value="Unassembled WGS sequence"/>
</dbReference>
<comment type="caution">
    <text evidence="2">The sequence shown here is derived from an EMBL/GenBank/DDBJ whole genome shotgun (WGS) entry which is preliminary data.</text>
</comment>
<keyword evidence="3" id="KW-1185">Reference proteome</keyword>
<sequence length="309" mass="35196">MQLNGRCSVLMLMIGIASIFITPVFIWEKVRQRQCKANLRNCANSTHQRIQREIHHFPDYYDHTDNVWWQLMHQTVRKIRNDSCYVCCLIPHAINDQPFLVPVPIDTAYTLATFFPDNRLVEVIFPWVRNYTVRESRNVSRFSSETNLTCASTGTLYRIRGNRNPIKDPDICIAQEESTPYFLGKTEGCKTIIPVSCALTHSNTSGPCPVRTDPYTISESLAPDPFVLTLNLTALPNGSQLYGMAGKLTRVLVTFPSRDGYSCPKNMVWMCGNRSYLYLPANWSGVCYLAHLLPTVTTYNSISPLLERK</sequence>
<protein>
    <submittedName>
        <fullName evidence="2">Uncharacterized protein</fullName>
    </submittedName>
</protein>
<evidence type="ECO:0000313" key="3">
    <source>
        <dbReference type="Proteomes" id="UP001482620"/>
    </source>
</evidence>
<proteinExistence type="predicted"/>
<evidence type="ECO:0000313" key="2">
    <source>
        <dbReference type="EMBL" id="MEQ2238971.1"/>
    </source>
</evidence>
<gene>
    <name evidence="2" type="ORF">ILYODFUR_038946</name>
</gene>
<name>A0ABV0U447_9TELE</name>
<feature type="transmembrane region" description="Helical" evidence="1">
    <location>
        <begin position="7"/>
        <end position="27"/>
    </location>
</feature>
<feature type="non-terminal residue" evidence="2">
    <location>
        <position position="309"/>
    </location>
</feature>
<reference evidence="2 3" key="1">
    <citation type="submission" date="2021-06" db="EMBL/GenBank/DDBJ databases">
        <authorList>
            <person name="Palmer J.M."/>
        </authorList>
    </citation>
    <scope>NUCLEOTIDE SEQUENCE [LARGE SCALE GENOMIC DNA]</scope>
    <source>
        <strain evidence="3">if_2019</strain>
        <tissue evidence="2">Muscle</tissue>
    </source>
</reference>
<dbReference type="EMBL" id="JAHRIQ010056941">
    <property type="protein sequence ID" value="MEQ2238971.1"/>
    <property type="molecule type" value="Genomic_DNA"/>
</dbReference>
<evidence type="ECO:0000256" key="1">
    <source>
        <dbReference type="SAM" id="Phobius"/>
    </source>
</evidence>
<keyword evidence="1" id="KW-0812">Transmembrane</keyword>
<organism evidence="2 3">
    <name type="scientific">Ilyodon furcidens</name>
    <name type="common">goldbreast splitfin</name>
    <dbReference type="NCBI Taxonomy" id="33524"/>
    <lineage>
        <taxon>Eukaryota</taxon>
        <taxon>Metazoa</taxon>
        <taxon>Chordata</taxon>
        <taxon>Craniata</taxon>
        <taxon>Vertebrata</taxon>
        <taxon>Euteleostomi</taxon>
        <taxon>Actinopterygii</taxon>
        <taxon>Neopterygii</taxon>
        <taxon>Teleostei</taxon>
        <taxon>Neoteleostei</taxon>
        <taxon>Acanthomorphata</taxon>
        <taxon>Ovalentaria</taxon>
        <taxon>Atherinomorphae</taxon>
        <taxon>Cyprinodontiformes</taxon>
        <taxon>Goodeidae</taxon>
        <taxon>Ilyodon</taxon>
    </lineage>
</organism>
<accession>A0ABV0U447</accession>
<keyword evidence="1" id="KW-1133">Transmembrane helix</keyword>